<evidence type="ECO:0000313" key="3">
    <source>
        <dbReference type="Proteomes" id="UP000032120"/>
    </source>
</evidence>
<dbReference type="AlphaFoldDB" id="A0A0D0IQ60"/>
<name>A0A0D0IQ60_9MICO</name>
<proteinExistence type="predicted"/>
<dbReference type="EMBL" id="JXSQ01000028">
    <property type="protein sequence ID" value="KIP51618.1"/>
    <property type="molecule type" value="Genomic_DNA"/>
</dbReference>
<organism evidence="2 3">
    <name type="scientific">Leucobacter komagatae</name>
    <dbReference type="NCBI Taxonomy" id="55969"/>
    <lineage>
        <taxon>Bacteria</taxon>
        <taxon>Bacillati</taxon>
        <taxon>Actinomycetota</taxon>
        <taxon>Actinomycetes</taxon>
        <taxon>Micrococcales</taxon>
        <taxon>Microbacteriaceae</taxon>
        <taxon>Leucobacter</taxon>
    </lineage>
</organism>
<dbReference type="Proteomes" id="UP000032120">
    <property type="component" value="Unassembled WGS sequence"/>
</dbReference>
<gene>
    <name evidence="2" type="ORF">SD72_14340</name>
</gene>
<dbReference type="RefSeq" id="WP_042545145.1">
    <property type="nucleotide sequence ID" value="NZ_JXSQ01000028.1"/>
</dbReference>
<comment type="caution">
    <text evidence="2">The sequence shown here is derived from an EMBL/GenBank/DDBJ whole genome shotgun (WGS) entry which is preliminary data.</text>
</comment>
<accession>A0A0D0IQ60</accession>
<reference evidence="2 3" key="1">
    <citation type="submission" date="2015-01" db="EMBL/GenBank/DDBJ databases">
        <title>Draft genome sequence of Leucobacter komagatae strain VKM ST2845.</title>
        <authorList>
            <person name="Karlyshev A.V."/>
            <person name="Kudryashova E.B."/>
        </authorList>
    </citation>
    <scope>NUCLEOTIDE SEQUENCE [LARGE SCALE GENOMIC DNA]</scope>
    <source>
        <strain evidence="2 3">VKM ST2845</strain>
    </source>
</reference>
<evidence type="ECO:0000313" key="2">
    <source>
        <dbReference type="EMBL" id="KIP51618.1"/>
    </source>
</evidence>
<sequence length="153" mass="16254">MSNESAPAEIAAWRSIASTPSAVRLPPVFITGPARTRPGVTARVSLTRDHAAEFFAADVFSGRDVLILSSSLWDTRASRRVAADRGVTLDFAARFLSAAAAAAVFDYPLALDPQVHYGLILVDAEQRPVRPSAGQAEALERSRRGSAASLVAH</sequence>
<evidence type="ECO:0000256" key="1">
    <source>
        <dbReference type="SAM" id="MobiDB-lite"/>
    </source>
</evidence>
<protein>
    <submittedName>
        <fullName evidence="2">Uncharacterized protein</fullName>
    </submittedName>
</protein>
<keyword evidence="3" id="KW-1185">Reference proteome</keyword>
<feature type="region of interest" description="Disordered" evidence="1">
    <location>
        <begin position="132"/>
        <end position="153"/>
    </location>
</feature>